<dbReference type="AlphaFoldDB" id="A0A670ZB44"/>
<feature type="transmembrane region" description="Helical" evidence="1">
    <location>
        <begin position="614"/>
        <end position="637"/>
    </location>
</feature>
<dbReference type="PANTHER" id="PTHR10424:SF68">
    <property type="entry name" value="ENDOGENOUS RETROVIRUS GROUP 3 MEMBER 1 ENV POLYPROTEIN"/>
    <property type="match status" value="1"/>
</dbReference>
<dbReference type="Proteomes" id="UP000472273">
    <property type="component" value="Unplaced"/>
</dbReference>
<dbReference type="OMA" id="TECLEVH"/>
<reference evidence="2" key="2">
    <citation type="submission" date="2025-09" db="UniProtKB">
        <authorList>
            <consortium name="Ensembl"/>
        </authorList>
    </citation>
    <scope>IDENTIFICATION</scope>
</reference>
<dbReference type="SUPFAM" id="SSF49830">
    <property type="entry name" value="ENV polyprotein, receptor-binding domain"/>
    <property type="match status" value="1"/>
</dbReference>
<keyword evidence="3" id="KW-1185">Reference proteome</keyword>
<dbReference type="SUPFAM" id="SSF58069">
    <property type="entry name" value="Virus ectodomain"/>
    <property type="match status" value="1"/>
</dbReference>
<dbReference type="InterPro" id="IPR008981">
    <property type="entry name" value="FMuLV_rcpt-bd"/>
</dbReference>
<evidence type="ECO:0000313" key="2">
    <source>
        <dbReference type="Ensembl" id="ENSPTXP00000018276.1"/>
    </source>
</evidence>
<keyword evidence="1" id="KW-1133">Transmembrane helix</keyword>
<evidence type="ECO:0000313" key="3">
    <source>
        <dbReference type="Proteomes" id="UP000472273"/>
    </source>
</evidence>
<dbReference type="GeneTree" id="ENSGT00940000165291"/>
<name>A0A670ZB44_PSETE</name>
<protein>
    <recommendedName>
        <fullName evidence="4">Envelope glycoprotein</fullName>
    </recommendedName>
</protein>
<evidence type="ECO:0000256" key="1">
    <source>
        <dbReference type="SAM" id="Phobius"/>
    </source>
</evidence>
<sequence>MPSVWVVTILLVLSVAINSLYLYSTLMQKKAAPDEPLPLEEEITEEWEICTTLIYHTHYTCAHTPTPCCYNGTWYSICPHMNECYDPRVQPAQTWLVARSRGDQNGPIIAQTRILTLSSPGSILFDICKAVQWPTSCGTTLSWHRTYSQSDIYICPYQNPGERGKWDCSSNVGERFCPYWGCVLWATYKNSGRGTNLHITRALQSDDCTIYNCNWVNITIPNPQTWINKYGPTLGIRIYAQGTDPGGIIHLSIETRKLASKSHSKYFSEFWQEVDIEFQPSHEARNLFLELASTIAHTFNVTNCYICGGTKIGDQWPWAAQEWNYSIPYNLTAMPPHQSLSRWELTNPIVAHWCLASTRGTGPLVGETECLEVHEWNRSTKVWDCWPNRTNLFWADHYSLENATEAPPGVHWICGDVAYSSLPTNWRGACTLGVINPSFFMMPLNIPQTMNANQWQGRRLKADYKIGDWKDDEWPPERIIHYYDPAMWAVDGSWGYRTPIYMLNRIIRLQAVVELIANETAQSLRTLAVQQKKFRDAIYQNRLALDYLLATEGGVCGKFNFTNCCLEFDEVGEIIEQRARRIEALAHVPVQKWNGLDLGELFGTWFPKLPGLQAIVALVGLIAAGCVILPCILPNFVRTISSSLSLLVEKKTTEKIMALWARDPSNTYEELLPLYPPHQEYETAQ</sequence>
<organism evidence="2 3">
    <name type="scientific">Pseudonaja textilis</name>
    <name type="common">Eastern brown snake</name>
    <dbReference type="NCBI Taxonomy" id="8673"/>
    <lineage>
        <taxon>Eukaryota</taxon>
        <taxon>Metazoa</taxon>
        <taxon>Chordata</taxon>
        <taxon>Craniata</taxon>
        <taxon>Vertebrata</taxon>
        <taxon>Euteleostomi</taxon>
        <taxon>Lepidosauria</taxon>
        <taxon>Squamata</taxon>
        <taxon>Bifurcata</taxon>
        <taxon>Unidentata</taxon>
        <taxon>Episquamata</taxon>
        <taxon>Toxicofera</taxon>
        <taxon>Serpentes</taxon>
        <taxon>Colubroidea</taxon>
        <taxon>Elapidae</taxon>
        <taxon>Hydrophiinae</taxon>
        <taxon>Pseudonaja</taxon>
    </lineage>
</organism>
<evidence type="ECO:0008006" key="4">
    <source>
        <dbReference type="Google" id="ProtNLM"/>
    </source>
</evidence>
<proteinExistence type="predicted"/>
<dbReference type="Ensembl" id="ENSPTXT00000018828.1">
    <property type="protein sequence ID" value="ENSPTXP00000018276.1"/>
    <property type="gene ID" value="ENSPTXG00000012577.1"/>
</dbReference>
<dbReference type="Gene3D" id="1.10.287.210">
    <property type="match status" value="1"/>
</dbReference>
<reference evidence="2" key="1">
    <citation type="submission" date="2025-08" db="UniProtKB">
        <authorList>
            <consortium name="Ensembl"/>
        </authorList>
    </citation>
    <scope>IDENTIFICATION</scope>
</reference>
<keyword evidence="1" id="KW-0812">Transmembrane</keyword>
<keyword evidence="1" id="KW-0472">Membrane</keyword>
<dbReference type="PANTHER" id="PTHR10424">
    <property type="entry name" value="VIRAL ENVELOPE PROTEIN"/>
    <property type="match status" value="1"/>
</dbReference>
<accession>A0A670ZB44</accession>
<dbReference type="InterPro" id="IPR018154">
    <property type="entry name" value="TLV/ENV_coat_polyprotein"/>
</dbReference>